<keyword evidence="6" id="KW-0443">Lipid metabolism</keyword>
<dbReference type="PROSITE" id="PS00061">
    <property type="entry name" value="ADH_SHORT"/>
    <property type="match status" value="1"/>
</dbReference>
<proteinExistence type="inferred from homology"/>
<evidence type="ECO:0000256" key="4">
    <source>
        <dbReference type="ARBA" id="ARBA00022857"/>
    </source>
</evidence>
<feature type="transmembrane region" description="Helical" evidence="9">
    <location>
        <begin position="49"/>
        <end position="71"/>
    </location>
</feature>
<evidence type="ECO:0000256" key="7">
    <source>
        <dbReference type="ARBA" id="ARBA00023160"/>
    </source>
</evidence>
<dbReference type="RefSeq" id="XP_005759197.1">
    <property type="nucleotide sequence ID" value="XM_005759140.1"/>
</dbReference>
<evidence type="ECO:0000256" key="1">
    <source>
        <dbReference type="ARBA" id="ARBA00005194"/>
    </source>
</evidence>
<dbReference type="KEGG" id="ehx:EMIHUDRAFT_438649"/>
<evidence type="ECO:0000313" key="11">
    <source>
        <dbReference type="Proteomes" id="UP000013827"/>
    </source>
</evidence>
<keyword evidence="9" id="KW-0472">Membrane</keyword>
<dbReference type="InterPro" id="IPR020904">
    <property type="entry name" value="Sc_DH/Rdtase_CS"/>
</dbReference>
<keyword evidence="9" id="KW-1133">Transmembrane helix</keyword>
<comment type="similarity">
    <text evidence="8">Belongs to the short-chain dehydrogenases/reductases (SDR) family.</text>
</comment>
<keyword evidence="5" id="KW-0560">Oxidoreductase</keyword>
<evidence type="ECO:0000256" key="3">
    <source>
        <dbReference type="ARBA" id="ARBA00022832"/>
    </source>
</evidence>
<dbReference type="EnsemblProtists" id="EOD06768">
    <property type="protein sequence ID" value="EOD06768"/>
    <property type="gene ID" value="EMIHUDRAFT_438649"/>
</dbReference>
<dbReference type="PANTHER" id="PTHR43086:SF2">
    <property type="entry name" value="HYDROXYSTEROID DEHYDROGENASE-LIKE PROTEIN 1"/>
    <property type="match status" value="1"/>
</dbReference>
<dbReference type="HOGENOM" id="CLU_010194_2_1_1"/>
<evidence type="ECO:0000256" key="8">
    <source>
        <dbReference type="RuleBase" id="RU000363"/>
    </source>
</evidence>
<sequence>MLAVPSKPPPSKQYLNQLRLHKAAPAPIQVAVSSGTVPWPDLVVQAGPAVSALYVIALLLSAPIYLVYYLLDKFIFPIFLYAFEAIARTPCLNATAHSEVLPGDGCAFITGADSGIGKEIALNLANRGFDLVITSHNEEHGEEVQREIAAKYPQIKVKYFAADLAAPDAATHVYEEIFPLLPDWCQDVSILVNDAGVGYYGAFVNVPTKKLQMMVQLNNNTPVGLMSYFLEGMMARKRGMVLNLGSIQSFDPGPAEATYGATKAFLLSISRAMHYELRSTGISVTAACPGFTQTSFWKPDEEPLGAKIPCLLQQAAPCAAQCVEGMFARKPYVVTGNVGGLFNRFLVTVGQMNSEDFGCWFVNTLWRLPKKV</sequence>
<dbReference type="AlphaFoldDB" id="A0A0D3I683"/>
<dbReference type="GeneID" id="17252895"/>
<dbReference type="SUPFAM" id="SSF51735">
    <property type="entry name" value="NAD(P)-binding Rossmann-fold domains"/>
    <property type="match status" value="1"/>
</dbReference>
<evidence type="ECO:0000256" key="2">
    <source>
        <dbReference type="ARBA" id="ARBA00022516"/>
    </source>
</evidence>
<evidence type="ECO:0000256" key="6">
    <source>
        <dbReference type="ARBA" id="ARBA00023098"/>
    </source>
</evidence>
<keyword evidence="2" id="KW-0444">Lipid biosynthesis</keyword>
<dbReference type="STRING" id="2903.R1BAR9"/>
<evidence type="ECO:0000313" key="10">
    <source>
        <dbReference type="EnsemblProtists" id="EOD06768"/>
    </source>
</evidence>
<keyword evidence="9" id="KW-0812">Transmembrane</keyword>
<keyword evidence="3" id="KW-0276">Fatty acid metabolism</keyword>
<keyword evidence="4" id="KW-0521">NADP</keyword>
<dbReference type="GO" id="GO:0005783">
    <property type="term" value="C:endoplasmic reticulum"/>
    <property type="evidence" value="ECO:0007669"/>
    <property type="project" value="TreeGrafter"/>
</dbReference>
<evidence type="ECO:0008006" key="12">
    <source>
        <dbReference type="Google" id="ProtNLM"/>
    </source>
</evidence>
<dbReference type="Proteomes" id="UP000013827">
    <property type="component" value="Unassembled WGS sequence"/>
</dbReference>
<dbReference type="PANTHER" id="PTHR43086">
    <property type="entry name" value="VERY-LONG-CHAIN 3-OXOOACYL-COA REDUCTASE"/>
    <property type="match status" value="1"/>
</dbReference>
<dbReference type="PaxDb" id="2903-EOD06768"/>
<dbReference type="Pfam" id="PF00106">
    <property type="entry name" value="adh_short"/>
    <property type="match status" value="1"/>
</dbReference>
<evidence type="ECO:0000256" key="5">
    <source>
        <dbReference type="ARBA" id="ARBA00023002"/>
    </source>
</evidence>
<dbReference type="eggNOG" id="KOG1014">
    <property type="taxonomic scope" value="Eukaryota"/>
</dbReference>
<dbReference type="PRINTS" id="PR00080">
    <property type="entry name" value="SDRFAMILY"/>
</dbReference>
<protein>
    <recommendedName>
        <fullName evidence="12">Short chain dehydrogenase</fullName>
    </recommendedName>
</protein>
<comment type="pathway">
    <text evidence="1">Lipid metabolism; fatty acid biosynthesis.</text>
</comment>
<name>A0A0D3I683_EMIH1</name>
<keyword evidence="7" id="KW-0275">Fatty acid biosynthesis</keyword>
<organism evidence="10 11">
    <name type="scientific">Emiliania huxleyi (strain CCMP1516)</name>
    <dbReference type="NCBI Taxonomy" id="280463"/>
    <lineage>
        <taxon>Eukaryota</taxon>
        <taxon>Haptista</taxon>
        <taxon>Haptophyta</taxon>
        <taxon>Prymnesiophyceae</taxon>
        <taxon>Isochrysidales</taxon>
        <taxon>Noelaerhabdaceae</taxon>
        <taxon>Emiliania</taxon>
    </lineage>
</organism>
<evidence type="ECO:0000256" key="9">
    <source>
        <dbReference type="SAM" id="Phobius"/>
    </source>
</evidence>
<accession>A0A0D3I683</accession>
<dbReference type="GO" id="GO:0030497">
    <property type="term" value="P:fatty acid elongation"/>
    <property type="evidence" value="ECO:0007669"/>
    <property type="project" value="TreeGrafter"/>
</dbReference>
<dbReference type="GO" id="GO:0016491">
    <property type="term" value="F:oxidoreductase activity"/>
    <property type="evidence" value="ECO:0007669"/>
    <property type="project" value="UniProtKB-KW"/>
</dbReference>
<reference evidence="11" key="1">
    <citation type="journal article" date="2013" name="Nature">
        <title>Pan genome of the phytoplankton Emiliania underpins its global distribution.</title>
        <authorList>
            <person name="Read B.A."/>
            <person name="Kegel J."/>
            <person name="Klute M.J."/>
            <person name="Kuo A."/>
            <person name="Lefebvre S.C."/>
            <person name="Maumus F."/>
            <person name="Mayer C."/>
            <person name="Miller J."/>
            <person name="Monier A."/>
            <person name="Salamov A."/>
            <person name="Young J."/>
            <person name="Aguilar M."/>
            <person name="Claverie J.M."/>
            <person name="Frickenhaus S."/>
            <person name="Gonzalez K."/>
            <person name="Herman E.K."/>
            <person name="Lin Y.C."/>
            <person name="Napier J."/>
            <person name="Ogata H."/>
            <person name="Sarno A.F."/>
            <person name="Shmutz J."/>
            <person name="Schroeder D."/>
            <person name="de Vargas C."/>
            <person name="Verret F."/>
            <person name="von Dassow P."/>
            <person name="Valentin K."/>
            <person name="Van de Peer Y."/>
            <person name="Wheeler G."/>
            <person name="Dacks J.B."/>
            <person name="Delwiche C.F."/>
            <person name="Dyhrman S.T."/>
            <person name="Glockner G."/>
            <person name="John U."/>
            <person name="Richards T."/>
            <person name="Worden A.Z."/>
            <person name="Zhang X."/>
            <person name="Grigoriev I.V."/>
            <person name="Allen A.E."/>
            <person name="Bidle K."/>
            <person name="Borodovsky M."/>
            <person name="Bowler C."/>
            <person name="Brownlee C."/>
            <person name="Cock J.M."/>
            <person name="Elias M."/>
            <person name="Gladyshev V.N."/>
            <person name="Groth M."/>
            <person name="Guda C."/>
            <person name="Hadaegh A."/>
            <person name="Iglesias-Rodriguez M.D."/>
            <person name="Jenkins J."/>
            <person name="Jones B.M."/>
            <person name="Lawson T."/>
            <person name="Leese F."/>
            <person name="Lindquist E."/>
            <person name="Lobanov A."/>
            <person name="Lomsadze A."/>
            <person name="Malik S.B."/>
            <person name="Marsh M.E."/>
            <person name="Mackinder L."/>
            <person name="Mock T."/>
            <person name="Mueller-Roeber B."/>
            <person name="Pagarete A."/>
            <person name="Parker M."/>
            <person name="Probert I."/>
            <person name="Quesneville H."/>
            <person name="Raines C."/>
            <person name="Rensing S.A."/>
            <person name="Riano-Pachon D.M."/>
            <person name="Richier S."/>
            <person name="Rokitta S."/>
            <person name="Shiraiwa Y."/>
            <person name="Soanes D.M."/>
            <person name="van der Giezen M."/>
            <person name="Wahlund T.M."/>
            <person name="Williams B."/>
            <person name="Wilson W."/>
            <person name="Wolfe G."/>
            <person name="Wurch L.L."/>
        </authorList>
    </citation>
    <scope>NUCLEOTIDE SEQUENCE</scope>
</reference>
<dbReference type="InterPro" id="IPR036291">
    <property type="entry name" value="NAD(P)-bd_dom_sf"/>
</dbReference>
<keyword evidence="11" id="KW-1185">Reference proteome</keyword>
<dbReference type="Gene3D" id="3.40.50.720">
    <property type="entry name" value="NAD(P)-binding Rossmann-like Domain"/>
    <property type="match status" value="1"/>
</dbReference>
<dbReference type="PRINTS" id="PR00081">
    <property type="entry name" value="GDHRDH"/>
</dbReference>
<dbReference type="InterPro" id="IPR002347">
    <property type="entry name" value="SDR_fam"/>
</dbReference>
<reference evidence="10" key="2">
    <citation type="submission" date="2024-10" db="UniProtKB">
        <authorList>
            <consortium name="EnsemblProtists"/>
        </authorList>
    </citation>
    <scope>IDENTIFICATION</scope>
</reference>